<dbReference type="SUPFAM" id="SSF54373">
    <property type="entry name" value="FAD-linked reductases, C-terminal domain"/>
    <property type="match status" value="1"/>
</dbReference>
<feature type="active site" description="Proton acceptor" evidence="2">
    <location>
        <position position="529"/>
    </location>
</feature>
<protein>
    <recommendedName>
        <fullName evidence="4">Glucose-methanol-choline oxidoreductase N-terminal domain-containing protein</fullName>
    </recommendedName>
</protein>
<dbReference type="InterPro" id="IPR007867">
    <property type="entry name" value="GMC_OxRtase_C"/>
</dbReference>
<dbReference type="Pfam" id="PF00732">
    <property type="entry name" value="GMC_oxred_N"/>
    <property type="match status" value="1"/>
</dbReference>
<dbReference type="SUPFAM" id="SSF51905">
    <property type="entry name" value="FAD/NAD(P)-binding domain"/>
    <property type="match status" value="1"/>
</dbReference>
<keyword evidence="6" id="KW-1185">Reference proteome</keyword>
<dbReference type="PANTHER" id="PTHR11552:SF158">
    <property type="entry name" value="GH23626P-RELATED"/>
    <property type="match status" value="1"/>
</dbReference>
<dbReference type="EMBL" id="JARQZJ010000004">
    <property type="protein sequence ID" value="KAK9871022.1"/>
    <property type="molecule type" value="Genomic_DNA"/>
</dbReference>
<proteinExistence type="inferred from homology"/>
<dbReference type="InterPro" id="IPR036188">
    <property type="entry name" value="FAD/NAD-bd_sf"/>
</dbReference>
<dbReference type="PIRSF" id="PIRSF000137">
    <property type="entry name" value="Alcohol_oxidase"/>
    <property type="match status" value="1"/>
</dbReference>
<dbReference type="GO" id="GO:0016614">
    <property type="term" value="F:oxidoreductase activity, acting on CH-OH group of donors"/>
    <property type="evidence" value="ECO:0007669"/>
    <property type="project" value="InterPro"/>
</dbReference>
<accession>A0AAW1TSH1</accession>
<keyword evidence="3" id="KW-0274">FAD</keyword>
<gene>
    <name evidence="5" type="ORF">WA026_009981</name>
</gene>
<evidence type="ECO:0000256" key="3">
    <source>
        <dbReference type="PIRSR" id="PIRSR000137-2"/>
    </source>
</evidence>
<comment type="similarity">
    <text evidence="1">Belongs to the GMC oxidoreductase family.</text>
</comment>
<keyword evidence="3" id="KW-0285">Flavoprotein</keyword>
<feature type="binding site" evidence="3">
    <location>
        <position position="85"/>
    </location>
    <ligand>
        <name>FAD</name>
        <dbReference type="ChEBI" id="CHEBI:57692"/>
    </ligand>
</feature>
<dbReference type="Gene3D" id="3.50.50.60">
    <property type="entry name" value="FAD/NAD(P)-binding domain"/>
    <property type="match status" value="1"/>
</dbReference>
<comment type="caution">
    <text evidence="5">The sequence shown here is derived from an EMBL/GenBank/DDBJ whole genome shotgun (WGS) entry which is preliminary data.</text>
</comment>
<dbReference type="GO" id="GO:0050660">
    <property type="term" value="F:flavin adenine dinucleotide binding"/>
    <property type="evidence" value="ECO:0007669"/>
    <property type="project" value="InterPro"/>
</dbReference>
<dbReference type="Proteomes" id="UP001431783">
    <property type="component" value="Unassembled WGS sequence"/>
</dbReference>
<dbReference type="PANTHER" id="PTHR11552">
    <property type="entry name" value="GLUCOSE-METHANOL-CHOLINE GMC OXIDOREDUCTASE"/>
    <property type="match status" value="1"/>
</dbReference>
<dbReference type="InterPro" id="IPR012132">
    <property type="entry name" value="GMC_OxRdtase"/>
</dbReference>
<comment type="cofactor">
    <cofactor evidence="3">
        <name>FAD</name>
        <dbReference type="ChEBI" id="CHEBI:57692"/>
    </cofactor>
</comment>
<feature type="binding site" evidence="3">
    <location>
        <position position="221"/>
    </location>
    <ligand>
        <name>FAD</name>
        <dbReference type="ChEBI" id="CHEBI:57692"/>
    </ligand>
</feature>
<name>A0AAW1TSH1_9CUCU</name>
<dbReference type="PROSITE" id="PS00624">
    <property type="entry name" value="GMC_OXRED_2"/>
    <property type="match status" value="1"/>
</dbReference>
<dbReference type="AlphaFoldDB" id="A0AAW1TSH1"/>
<organism evidence="5 6">
    <name type="scientific">Henosepilachna vigintioctopunctata</name>
    <dbReference type="NCBI Taxonomy" id="420089"/>
    <lineage>
        <taxon>Eukaryota</taxon>
        <taxon>Metazoa</taxon>
        <taxon>Ecdysozoa</taxon>
        <taxon>Arthropoda</taxon>
        <taxon>Hexapoda</taxon>
        <taxon>Insecta</taxon>
        <taxon>Pterygota</taxon>
        <taxon>Neoptera</taxon>
        <taxon>Endopterygota</taxon>
        <taxon>Coleoptera</taxon>
        <taxon>Polyphaga</taxon>
        <taxon>Cucujiformia</taxon>
        <taxon>Coccinelloidea</taxon>
        <taxon>Coccinellidae</taxon>
        <taxon>Epilachninae</taxon>
        <taxon>Epilachnini</taxon>
        <taxon>Henosepilachna</taxon>
    </lineage>
</organism>
<feature type="domain" description="Glucose-methanol-choline oxidoreductase N-terminal" evidence="4">
    <location>
        <begin position="258"/>
        <end position="272"/>
    </location>
</feature>
<reference evidence="5 6" key="1">
    <citation type="submission" date="2023-03" db="EMBL/GenBank/DDBJ databases">
        <title>Genome insight into feeding habits of ladybird beetles.</title>
        <authorList>
            <person name="Li H.-S."/>
            <person name="Huang Y.-H."/>
            <person name="Pang H."/>
        </authorList>
    </citation>
    <scope>NUCLEOTIDE SEQUENCE [LARGE SCALE GENOMIC DNA]</scope>
    <source>
        <strain evidence="5">SYSU_2023b</strain>
        <tissue evidence="5">Whole body</tissue>
    </source>
</reference>
<dbReference type="Gene3D" id="3.30.560.10">
    <property type="entry name" value="Glucose Oxidase, domain 3"/>
    <property type="match status" value="1"/>
</dbReference>
<evidence type="ECO:0000256" key="1">
    <source>
        <dbReference type="ARBA" id="ARBA00010790"/>
    </source>
</evidence>
<feature type="non-terminal residue" evidence="5">
    <location>
        <position position="1"/>
    </location>
</feature>
<dbReference type="Pfam" id="PF05199">
    <property type="entry name" value="GMC_oxred_C"/>
    <property type="match status" value="1"/>
</dbReference>
<evidence type="ECO:0000256" key="2">
    <source>
        <dbReference type="PIRSR" id="PIRSR000137-1"/>
    </source>
</evidence>
<evidence type="ECO:0000259" key="4">
    <source>
        <dbReference type="PROSITE" id="PS00624"/>
    </source>
</evidence>
<feature type="active site" description="Proton donor" evidence="2">
    <location>
        <position position="485"/>
    </location>
</feature>
<dbReference type="InterPro" id="IPR000172">
    <property type="entry name" value="GMC_OxRdtase_N"/>
</dbReference>
<evidence type="ECO:0000313" key="5">
    <source>
        <dbReference type="EMBL" id="KAK9871022.1"/>
    </source>
</evidence>
<evidence type="ECO:0000313" key="6">
    <source>
        <dbReference type="Proteomes" id="UP001431783"/>
    </source>
</evidence>
<sequence length="552" mass="62047">YGTFDFIVVGAGSTGSIVASRLSEVESYEILLLEAGDFDDDLTDIPYVAHLLQLSDRNWGYLTTPQKNSCFGRKNRQCPYARGKVLGGSGTITGLAYTRGNKGDYDKWKSMGNFGWSFDDLLSYFKKMENFESDSIDRTYRGFGGPLNVAYKIPKQDISELISSASDLGFRYVKDYNAKDQIGISRVQRSTKCGKRVSGSTAYVRPSMNRHNFNLTLKAFVTKIVIDKPNKSAKGVEFIKDGKKYVAFSRKEVIVSGGAVNSPQLLMLSGIGPVDELRKHNIPIIQVLPVGQYMKDHPSFKIYYRSNQTLPKESLRNLLKEYVQGEGMLTNTENTLTYIYMNLENKSSSVPDLEFVLSANTPVPKSIPEASNLKKDIEDYFKNINGQTDYSFQVFVLHPESVGTVTLQSNDPRDFPLIDIAIFENPKDLELIYKATKIFDLLEQATFAKKIDLKRLDFGFCNEFERNSKAYWYCAIQKLAYCEYHMTSTVRMGPRNDPFAVVDNKLKVYGIDNLRVADCSIMPSIVSGHPNSGCFVIGEKVADVVKADHQTS</sequence>